<evidence type="ECO:0000313" key="2">
    <source>
        <dbReference type="Proteomes" id="UP000054466"/>
    </source>
</evidence>
<dbReference type="Proteomes" id="UP000054466">
    <property type="component" value="Unassembled WGS sequence"/>
</dbReference>
<dbReference type="HOGENOM" id="CLU_128874_1_0_1"/>
<dbReference type="OrthoDB" id="4023585at2759"/>
<dbReference type="VEuPathDB" id="FungiDB:PV07_08371"/>
<accession>A0A0D2CCB2</accession>
<reference evidence="1 2" key="1">
    <citation type="submission" date="2015-01" db="EMBL/GenBank/DDBJ databases">
        <title>The Genome Sequence of Cladophialophora immunda CBS83496.</title>
        <authorList>
            <consortium name="The Broad Institute Genomics Platform"/>
            <person name="Cuomo C."/>
            <person name="de Hoog S."/>
            <person name="Gorbushina A."/>
            <person name="Stielow B."/>
            <person name="Teixiera M."/>
            <person name="Abouelleil A."/>
            <person name="Chapman S.B."/>
            <person name="Priest M."/>
            <person name="Young S.K."/>
            <person name="Wortman J."/>
            <person name="Nusbaum C."/>
            <person name="Birren B."/>
        </authorList>
    </citation>
    <scope>NUCLEOTIDE SEQUENCE [LARGE SCALE GENOMIC DNA]</scope>
    <source>
        <strain evidence="1 2">CBS 83496</strain>
    </source>
</reference>
<proteinExistence type="predicted"/>
<dbReference type="EMBL" id="KN847043">
    <property type="protein sequence ID" value="KIW28733.1"/>
    <property type="molecule type" value="Genomic_DNA"/>
</dbReference>
<dbReference type="GeneID" id="27347565"/>
<name>A0A0D2CCB2_9EURO</name>
<dbReference type="AlphaFoldDB" id="A0A0D2CCB2"/>
<sequence length="160" mass="17324">MVTFVTSLSRLKKDHRFYYAQVAPKDYRKAHNQIDILIQFTTSLKMSFLYQTTPVLRTAVRSSIVRSSPRLFSTTVIQQKSATESVKDGLKTVDRAVSDVAVAGIDKGVELKDKAAEAIGVETQKAEGTASQVAGEAKGKAAEVTGKAKGKAEEVKGKMS</sequence>
<protein>
    <submittedName>
        <fullName evidence="1">Uncharacterized protein</fullName>
    </submittedName>
</protein>
<dbReference type="STRING" id="569365.A0A0D2CCB2"/>
<gene>
    <name evidence="1" type="ORF">PV07_08371</name>
</gene>
<evidence type="ECO:0000313" key="1">
    <source>
        <dbReference type="EMBL" id="KIW28733.1"/>
    </source>
</evidence>
<dbReference type="RefSeq" id="XP_016248949.1">
    <property type="nucleotide sequence ID" value="XM_016395530.1"/>
</dbReference>
<keyword evidence="2" id="KW-1185">Reference proteome</keyword>
<organism evidence="1 2">
    <name type="scientific">Cladophialophora immunda</name>
    <dbReference type="NCBI Taxonomy" id="569365"/>
    <lineage>
        <taxon>Eukaryota</taxon>
        <taxon>Fungi</taxon>
        <taxon>Dikarya</taxon>
        <taxon>Ascomycota</taxon>
        <taxon>Pezizomycotina</taxon>
        <taxon>Eurotiomycetes</taxon>
        <taxon>Chaetothyriomycetidae</taxon>
        <taxon>Chaetothyriales</taxon>
        <taxon>Herpotrichiellaceae</taxon>
        <taxon>Cladophialophora</taxon>
    </lineage>
</organism>